<evidence type="ECO:0000313" key="14">
    <source>
        <dbReference type="EMBL" id="VVC31097.1"/>
    </source>
</evidence>
<comment type="subcellular location">
    <subcellularLocation>
        <location evidence="2">Endomembrane system</location>
    </subcellularLocation>
</comment>
<dbReference type="AlphaFoldDB" id="A0A5E4MHT3"/>
<dbReference type="GO" id="GO:0008270">
    <property type="term" value="F:zinc ion binding"/>
    <property type="evidence" value="ECO:0007669"/>
    <property type="project" value="UniProtKB-KW"/>
</dbReference>
<keyword evidence="9" id="KW-0862">Zinc</keyword>
<dbReference type="Proteomes" id="UP000325440">
    <property type="component" value="Unassembled WGS sequence"/>
</dbReference>
<evidence type="ECO:0000313" key="15">
    <source>
        <dbReference type="Proteomes" id="UP000325440"/>
    </source>
</evidence>
<keyword evidence="6" id="KW-0479">Metal-binding</keyword>
<keyword evidence="7 11" id="KW-0863">Zinc-finger</keyword>
<evidence type="ECO:0000256" key="4">
    <source>
        <dbReference type="ARBA" id="ARBA00012483"/>
    </source>
</evidence>
<keyword evidence="15" id="KW-1185">Reference proteome</keyword>
<feature type="region of interest" description="Disordered" evidence="12">
    <location>
        <begin position="1"/>
        <end position="22"/>
    </location>
</feature>
<dbReference type="GO" id="GO:0005783">
    <property type="term" value="C:endoplasmic reticulum"/>
    <property type="evidence" value="ECO:0007669"/>
    <property type="project" value="InterPro"/>
</dbReference>
<dbReference type="PROSITE" id="PS00518">
    <property type="entry name" value="ZF_RING_1"/>
    <property type="match status" value="1"/>
</dbReference>
<organism evidence="14 15">
    <name type="scientific">Cinara cedri</name>
    <dbReference type="NCBI Taxonomy" id="506608"/>
    <lineage>
        <taxon>Eukaryota</taxon>
        <taxon>Metazoa</taxon>
        <taxon>Ecdysozoa</taxon>
        <taxon>Arthropoda</taxon>
        <taxon>Hexapoda</taxon>
        <taxon>Insecta</taxon>
        <taxon>Pterygota</taxon>
        <taxon>Neoptera</taxon>
        <taxon>Paraneoptera</taxon>
        <taxon>Hemiptera</taxon>
        <taxon>Sternorrhyncha</taxon>
        <taxon>Aphidomorpha</taxon>
        <taxon>Aphidoidea</taxon>
        <taxon>Aphididae</taxon>
        <taxon>Lachninae</taxon>
        <taxon>Cinara</taxon>
    </lineage>
</organism>
<dbReference type="InterPro" id="IPR017907">
    <property type="entry name" value="Znf_RING_CS"/>
</dbReference>
<evidence type="ECO:0000256" key="2">
    <source>
        <dbReference type="ARBA" id="ARBA00004308"/>
    </source>
</evidence>
<dbReference type="PANTHER" id="PTHR12313">
    <property type="entry name" value="E3 UBIQUITIN-PROTEIN LIGASE RNF5-RELATED"/>
    <property type="match status" value="1"/>
</dbReference>
<evidence type="ECO:0000256" key="3">
    <source>
        <dbReference type="ARBA" id="ARBA00004906"/>
    </source>
</evidence>
<comment type="catalytic activity">
    <reaction evidence="1">
        <text>S-ubiquitinyl-[E2 ubiquitin-conjugating enzyme]-L-cysteine + [acceptor protein]-L-lysine = [E2 ubiquitin-conjugating enzyme]-L-cysteine + N(6)-ubiquitinyl-[acceptor protein]-L-lysine.</text>
        <dbReference type="EC" id="2.3.2.27"/>
    </reaction>
</comment>
<evidence type="ECO:0000256" key="1">
    <source>
        <dbReference type="ARBA" id="ARBA00000900"/>
    </source>
</evidence>
<keyword evidence="5" id="KW-0808">Transferase</keyword>
<evidence type="ECO:0000256" key="6">
    <source>
        <dbReference type="ARBA" id="ARBA00022723"/>
    </source>
</evidence>
<evidence type="ECO:0000259" key="13">
    <source>
        <dbReference type="PROSITE" id="PS50089"/>
    </source>
</evidence>
<evidence type="ECO:0000256" key="10">
    <source>
        <dbReference type="ARBA" id="ARBA00023136"/>
    </source>
</evidence>
<proteinExistence type="predicted"/>
<evidence type="ECO:0000256" key="7">
    <source>
        <dbReference type="ARBA" id="ARBA00022771"/>
    </source>
</evidence>
<comment type="pathway">
    <text evidence="3">Protein modification; protein ubiquitination.</text>
</comment>
<dbReference type="PROSITE" id="PS50089">
    <property type="entry name" value="ZF_RING_2"/>
    <property type="match status" value="1"/>
</dbReference>
<protein>
    <recommendedName>
        <fullName evidence="4">RING-type E3 ubiquitin transferase</fullName>
        <ecNumber evidence="4">2.3.2.27</ecNumber>
    </recommendedName>
</protein>
<reference evidence="14 15" key="1">
    <citation type="submission" date="2019-08" db="EMBL/GenBank/DDBJ databases">
        <authorList>
            <person name="Alioto T."/>
            <person name="Alioto T."/>
            <person name="Gomez Garrido J."/>
        </authorList>
    </citation>
    <scope>NUCLEOTIDE SEQUENCE [LARGE SCALE GENOMIC DNA]</scope>
</reference>
<feature type="domain" description="RING-type" evidence="13">
    <location>
        <begin position="32"/>
        <end position="73"/>
    </location>
</feature>
<dbReference type="GO" id="GO:0006511">
    <property type="term" value="P:ubiquitin-dependent protein catabolic process"/>
    <property type="evidence" value="ECO:0007669"/>
    <property type="project" value="InterPro"/>
</dbReference>
<accession>A0A5E4MHT3</accession>
<evidence type="ECO:0000256" key="12">
    <source>
        <dbReference type="SAM" id="MobiDB-lite"/>
    </source>
</evidence>
<dbReference type="InterPro" id="IPR013083">
    <property type="entry name" value="Znf_RING/FYVE/PHD"/>
</dbReference>
<dbReference type="SMART" id="SM00184">
    <property type="entry name" value="RING"/>
    <property type="match status" value="1"/>
</dbReference>
<dbReference type="EMBL" id="CABPRJ010000581">
    <property type="protein sequence ID" value="VVC31097.1"/>
    <property type="molecule type" value="Genomic_DNA"/>
</dbReference>
<keyword evidence="8" id="KW-0833">Ubl conjugation pathway</keyword>
<evidence type="ECO:0000256" key="9">
    <source>
        <dbReference type="ARBA" id="ARBA00022833"/>
    </source>
</evidence>
<dbReference type="EC" id="2.3.2.27" evidence="4"/>
<dbReference type="FunFam" id="3.30.40.10:FF:000062">
    <property type="entry name" value="E3 ubiquitin-protein ligase RNF185"/>
    <property type="match status" value="1"/>
</dbReference>
<name>A0A5E4MHT3_9HEMI</name>
<keyword evidence="10" id="KW-0472">Membrane</keyword>
<dbReference type="GO" id="GO:0061630">
    <property type="term" value="F:ubiquitin protein ligase activity"/>
    <property type="evidence" value="ECO:0007669"/>
    <property type="project" value="UniProtKB-EC"/>
</dbReference>
<dbReference type="GO" id="GO:0016567">
    <property type="term" value="P:protein ubiquitination"/>
    <property type="evidence" value="ECO:0007669"/>
    <property type="project" value="UniProtKB-UniPathway"/>
</dbReference>
<dbReference type="InterPro" id="IPR045103">
    <property type="entry name" value="RNF5/RNF185-like"/>
</dbReference>
<gene>
    <name evidence="14" type="ORF">CINCED_3A009927</name>
</gene>
<dbReference type="InterPro" id="IPR018957">
    <property type="entry name" value="Znf_C3HC4_RING-type"/>
</dbReference>
<dbReference type="SUPFAM" id="SSF57850">
    <property type="entry name" value="RING/U-box"/>
    <property type="match status" value="1"/>
</dbReference>
<evidence type="ECO:0000256" key="5">
    <source>
        <dbReference type="ARBA" id="ARBA00022679"/>
    </source>
</evidence>
<dbReference type="UniPathway" id="UPA00143"/>
<dbReference type="OrthoDB" id="302966at2759"/>
<dbReference type="InterPro" id="IPR001841">
    <property type="entry name" value="Znf_RING"/>
</dbReference>
<evidence type="ECO:0000256" key="11">
    <source>
        <dbReference type="PROSITE-ProRule" id="PRU00175"/>
    </source>
</evidence>
<evidence type="ECO:0000256" key="8">
    <source>
        <dbReference type="ARBA" id="ARBA00022786"/>
    </source>
</evidence>
<dbReference type="Pfam" id="PF00097">
    <property type="entry name" value="zf-C3HC4"/>
    <property type="match status" value="1"/>
</dbReference>
<sequence>MENASSENGTSHKDKNNKETYNQDEENKTFECNICLDNVKDAVVSICGHLFCWPCLHQWLETEPRRQECPVCKAHISKENVIPIYGCGNTKREDLQNKEPSKSTGHGTELETHINMSEIHLVAGNEIFPLGLLTSLPPTSKCNNNNTVNSMFISDFIEIWIFQKSENLIFGICD</sequence>
<dbReference type="Gene3D" id="3.30.40.10">
    <property type="entry name" value="Zinc/RING finger domain, C3HC4 (zinc finger)"/>
    <property type="match status" value="1"/>
</dbReference>